<feature type="domain" description="Fatty acid hydroxylase" evidence="15">
    <location>
        <begin position="63"/>
        <end position="204"/>
    </location>
</feature>
<feature type="transmembrane region" description="Helical" evidence="14">
    <location>
        <begin position="27"/>
        <end position="48"/>
    </location>
</feature>
<keyword evidence="4 14" id="KW-0812">Transmembrane</keyword>
<evidence type="ECO:0000256" key="8">
    <source>
        <dbReference type="ARBA" id="ARBA00022833"/>
    </source>
</evidence>
<dbReference type="RefSeq" id="WP_217808169.1">
    <property type="nucleotide sequence ID" value="NZ_FWFR01000004.1"/>
</dbReference>
<dbReference type="GO" id="GO:0005506">
    <property type="term" value="F:iron ion binding"/>
    <property type="evidence" value="ECO:0007669"/>
    <property type="project" value="InterPro"/>
</dbReference>
<dbReference type="GO" id="GO:0016020">
    <property type="term" value="C:membrane"/>
    <property type="evidence" value="ECO:0007669"/>
    <property type="project" value="InterPro"/>
</dbReference>
<evidence type="ECO:0000256" key="12">
    <source>
        <dbReference type="ARBA" id="ARBA00023136"/>
    </source>
</evidence>
<protein>
    <submittedName>
        <fullName evidence="16">Fatty acid hydroxylase superfamily protein</fullName>
    </submittedName>
</protein>
<evidence type="ECO:0000313" key="17">
    <source>
        <dbReference type="Proteomes" id="UP000193200"/>
    </source>
</evidence>
<keyword evidence="11" id="KW-0443">Lipid metabolism</keyword>
<dbReference type="GO" id="GO:0080132">
    <property type="term" value="F:fatty acid 2-hydroxylase activity"/>
    <property type="evidence" value="ECO:0007669"/>
    <property type="project" value="InterPro"/>
</dbReference>
<evidence type="ECO:0000256" key="7">
    <source>
        <dbReference type="ARBA" id="ARBA00022832"/>
    </source>
</evidence>
<sequence length="253" mass="28975">MKPSIGPWSGKKYFLDKMSFRDLVGAYFTHYAVMTYIALGAVLTVLAVRWTENVPASLVAAAIVLPIYPLVWYLLHRYVLHGRWLYRSPLTASLWKRIHFDHHQDPNDLSVLFGALYTTLPTIAMVTIPIGWLIGGPGAAAAAFASGVFTTCFYEFCHCVQHLRFVPKWQWLMRIKKLHLAHHFHSEKGNYGITNYFWDRVLGTLYNEPKRFPRSATVFNLGYDEEEARRFPWVAALTPARAEGAEERRAGAR</sequence>
<evidence type="ECO:0000256" key="9">
    <source>
        <dbReference type="ARBA" id="ARBA00022989"/>
    </source>
</evidence>
<evidence type="ECO:0000256" key="6">
    <source>
        <dbReference type="ARBA" id="ARBA00022824"/>
    </source>
</evidence>
<evidence type="ECO:0000256" key="4">
    <source>
        <dbReference type="ARBA" id="ARBA00022692"/>
    </source>
</evidence>
<keyword evidence="7" id="KW-0276">Fatty acid metabolism</keyword>
<keyword evidence="8" id="KW-0862">Zinc</keyword>
<keyword evidence="5" id="KW-0479">Metal-binding</keyword>
<gene>
    <name evidence="16" type="ORF">OCH7691_04068</name>
</gene>
<evidence type="ECO:0000256" key="1">
    <source>
        <dbReference type="ARBA" id="ARBA00001947"/>
    </source>
</evidence>
<evidence type="ECO:0000259" key="15">
    <source>
        <dbReference type="Pfam" id="PF04116"/>
    </source>
</evidence>
<evidence type="ECO:0000256" key="13">
    <source>
        <dbReference type="ARBA" id="ARBA00023160"/>
    </source>
</evidence>
<accession>A0A1Y5U1F6</accession>
<comment type="cofactor">
    <cofactor evidence="1">
        <name>Zn(2+)</name>
        <dbReference type="ChEBI" id="CHEBI:29105"/>
    </cofactor>
</comment>
<evidence type="ECO:0000256" key="5">
    <source>
        <dbReference type="ARBA" id="ARBA00022723"/>
    </source>
</evidence>
<keyword evidence="13" id="KW-0275">Fatty acid biosynthesis</keyword>
<dbReference type="InterPro" id="IPR006694">
    <property type="entry name" value="Fatty_acid_hydroxylase"/>
</dbReference>
<proteinExistence type="predicted"/>
<dbReference type="PANTHER" id="PTHR12863:SF1">
    <property type="entry name" value="FATTY ACID 2-HYDROXYLASE"/>
    <property type="match status" value="1"/>
</dbReference>
<dbReference type="Proteomes" id="UP000193200">
    <property type="component" value="Unassembled WGS sequence"/>
</dbReference>
<feature type="transmembrane region" description="Helical" evidence="14">
    <location>
        <begin position="54"/>
        <end position="75"/>
    </location>
</feature>
<dbReference type="GO" id="GO:0006633">
    <property type="term" value="P:fatty acid biosynthetic process"/>
    <property type="evidence" value="ECO:0007669"/>
    <property type="project" value="UniProtKB-KW"/>
</dbReference>
<evidence type="ECO:0000256" key="3">
    <source>
        <dbReference type="ARBA" id="ARBA00022516"/>
    </source>
</evidence>
<evidence type="ECO:0000256" key="11">
    <source>
        <dbReference type="ARBA" id="ARBA00023098"/>
    </source>
</evidence>
<name>A0A1Y5U1F6_9PROT</name>
<feature type="transmembrane region" description="Helical" evidence="14">
    <location>
        <begin position="109"/>
        <end position="132"/>
    </location>
</feature>
<dbReference type="PANTHER" id="PTHR12863">
    <property type="entry name" value="FATTY ACID HYDROXYLASE"/>
    <property type="match status" value="1"/>
</dbReference>
<dbReference type="InParanoid" id="A0A1Y5U1F6"/>
<dbReference type="Pfam" id="PF04116">
    <property type="entry name" value="FA_hydroxylase"/>
    <property type="match status" value="1"/>
</dbReference>
<keyword evidence="17" id="KW-1185">Reference proteome</keyword>
<comment type="subcellular location">
    <subcellularLocation>
        <location evidence="2">Endoplasmic reticulum membrane</location>
        <topology evidence="2">Multi-pass membrane protein</topology>
    </subcellularLocation>
</comment>
<keyword evidence="10" id="KW-0560">Oxidoreductase</keyword>
<evidence type="ECO:0000256" key="2">
    <source>
        <dbReference type="ARBA" id="ARBA00004477"/>
    </source>
</evidence>
<keyword evidence="9 14" id="KW-1133">Transmembrane helix</keyword>
<reference evidence="16 17" key="1">
    <citation type="submission" date="2017-03" db="EMBL/GenBank/DDBJ databases">
        <authorList>
            <person name="Afonso C.L."/>
            <person name="Miller P.J."/>
            <person name="Scott M.A."/>
            <person name="Spackman E."/>
            <person name="Goraichik I."/>
            <person name="Dimitrov K.M."/>
            <person name="Suarez D.L."/>
            <person name="Swayne D.E."/>
        </authorList>
    </citation>
    <scope>NUCLEOTIDE SEQUENCE [LARGE SCALE GENOMIC DNA]</scope>
    <source>
        <strain evidence="16 17">CECT 7691</strain>
    </source>
</reference>
<dbReference type="EMBL" id="FWFR01000004">
    <property type="protein sequence ID" value="SLN76220.1"/>
    <property type="molecule type" value="Genomic_DNA"/>
</dbReference>
<dbReference type="AlphaFoldDB" id="A0A1Y5U1F6"/>
<evidence type="ECO:0000256" key="10">
    <source>
        <dbReference type="ARBA" id="ARBA00023002"/>
    </source>
</evidence>
<keyword evidence="3" id="KW-0444">Lipid biosynthesis</keyword>
<organism evidence="16 17">
    <name type="scientific">Oceanibacterium hippocampi</name>
    <dbReference type="NCBI Taxonomy" id="745714"/>
    <lineage>
        <taxon>Bacteria</taxon>
        <taxon>Pseudomonadati</taxon>
        <taxon>Pseudomonadota</taxon>
        <taxon>Alphaproteobacteria</taxon>
        <taxon>Sneathiellales</taxon>
        <taxon>Sneathiellaceae</taxon>
        <taxon>Oceanibacterium</taxon>
    </lineage>
</organism>
<evidence type="ECO:0000256" key="14">
    <source>
        <dbReference type="SAM" id="Phobius"/>
    </source>
</evidence>
<keyword evidence="6" id="KW-0256">Endoplasmic reticulum</keyword>
<evidence type="ECO:0000313" key="16">
    <source>
        <dbReference type="EMBL" id="SLN76220.1"/>
    </source>
</evidence>
<dbReference type="InterPro" id="IPR014430">
    <property type="entry name" value="Scs7"/>
</dbReference>
<keyword evidence="12 14" id="KW-0472">Membrane</keyword>